<dbReference type="PANTHER" id="PTHR43335">
    <property type="entry name" value="ABC TRANSPORTER, ATP-BINDING PROTEIN"/>
    <property type="match status" value="1"/>
</dbReference>
<proteinExistence type="inferred from homology"/>
<dbReference type="EMBL" id="QMHM01000002">
    <property type="protein sequence ID" value="RAV81043.1"/>
    <property type="molecule type" value="Genomic_DNA"/>
</dbReference>
<dbReference type="InterPro" id="IPR017871">
    <property type="entry name" value="ABC_transporter-like_CS"/>
</dbReference>
<dbReference type="InterPro" id="IPR027417">
    <property type="entry name" value="P-loop_NTPase"/>
</dbReference>
<evidence type="ECO:0000313" key="5">
    <source>
        <dbReference type="EMBL" id="RAV81043.1"/>
    </source>
</evidence>
<evidence type="ECO:0000256" key="4">
    <source>
        <dbReference type="ARBA" id="ARBA00022840"/>
    </source>
</evidence>
<dbReference type="PROSITE" id="PS50893">
    <property type="entry name" value="ABC_TRANSPORTER_2"/>
    <property type="match status" value="1"/>
</dbReference>
<dbReference type="GO" id="GO:0005524">
    <property type="term" value="F:ATP binding"/>
    <property type="evidence" value="ECO:0007669"/>
    <property type="project" value="UniProtKB-KW"/>
</dbReference>
<comment type="similarity">
    <text evidence="1">Belongs to the ABC transporter superfamily.</text>
</comment>
<reference evidence="5 6" key="1">
    <citation type="submission" date="2018-04" db="EMBL/GenBank/DDBJ databases">
        <title>Aerococcus urinae genomes.</title>
        <authorList>
            <person name="Hilt E."/>
            <person name="Gilbert N.M."/>
            <person name="Thomas-White K."/>
            <person name="Putonti C."/>
            <person name="Lewis A.L."/>
            <person name="Visck K.L."/>
            <person name="Wolfe A.J."/>
        </authorList>
    </citation>
    <scope>NUCLEOTIDE SEQUENCE [LARGE SCALE GENOMIC DNA]</scope>
    <source>
        <strain evidence="5 6">UMB7480</strain>
    </source>
</reference>
<accession>A0A178HIF3</accession>
<dbReference type="InterPro" id="IPR003593">
    <property type="entry name" value="AAA+_ATPase"/>
</dbReference>
<name>A0A178HIF3_9LACT</name>
<dbReference type="AlphaFoldDB" id="A0A178HIF3"/>
<dbReference type="Pfam" id="PF00005">
    <property type="entry name" value="ABC_tran"/>
    <property type="match status" value="1"/>
</dbReference>
<sequence length="296" mass="34440">MMENILTIQDIEKRFGQEKILKNISLEIYEAEIVGLIGKNGSGKTTLFNIILDYLKASAGSYRWGNQLKPSELSNMISRPKFFDYLSAYENLYYFSRIRAIDPNRISEVLELVKLDGDENKQFRAFSLGMKQRLGIALCLLNQPKVLVLDEPFNGIDPEGIYDLSNLLLELNQRKNLSIFISSHVLEDLYNMCSRFIFIDEGRVIKDISKADLDHALTRKIFIRFDKVDQSLRNAFLDKFGKQRIDFNGNVIIIHSNDINEYEIHMWLNKNDINYKEINKNKQTMNEFFIKTIRGG</sequence>
<dbReference type="PROSITE" id="PS00211">
    <property type="entry name" value="ABC_TRANSPORTER_1"/>
    <property type="match status" value="1"/>
</dbReference>
<comment type="caution">
    <text evidence="5">The sequence shown here is derived from an EMBL/GenBank/DDBJ whole genome shotgun (WGS) entry which is preliminary data.</text>
</comment>
<dbReference type="InterPro" id="IPR003439">
    <property type="entry name" value="ABC_transporter-like_ATP-bd"/>
</dbReference>
<dbReference type="SMART" id="SM00382">
    <property type="entry name" value="AAA"/>
    <property type="match status" value="1"/>
</dbReference>
<dbReference type="GO" id="GO:0016887">
    <property type="term" value="F:ATP hydrolysis activity"/>
    <property type="evidence" value="ECO:0007669"/>
    <property type="project" value="InterPro"/>
</dbReference>
<protein>
    <submittedName>
        <fullName evidence="5">ABC transporter ATP-binding protein</fullName>
    </submittedName>
</protein>
<dbReference type="RefSeq" id="WP_064292445.1">
    <property type="nucleotide sequence ID" value="NZ_JASOKO010000001.1"/>
</dbReference>
<dbReference type="SUPFAM" id="SSF52540">
    <property type="entry name" value="P-loop containing nucleoside triphosphate hydrolases"/>
    <property type="match status" value="1"/>
</dbReference>
<keyword evidence="3" id="KW-0547">Nucleotide-binding</keyword>
<gene>
    <name evidence="5" type="ORF">DBT54_01165</name>
</gene>
<evidence type="ECO:0000256" key="1">
    <source>
        <dbReference type="ARBA" id="ARBA00005417"/>
    </source>
</evidence>
<dbReference type="Proteomes" id="UP000251923">
    <property type="component" value="Unassembled WGS sequence"/>
</dbReference>
<evidence type="ECO:0000256" key="3">
    <source>
        <dbReference type="ARBA" id="ARBA00022741"/>
    </source>
</evidence>
<evidence type="ECO:0000256" key="2">
    <source>
        <dbReference type="ARBA" id="ARBA00022448"/>
    </source>
</evidence>
<keyword evidence="2" id="KW-0813">Transport</keyword>
<keyword evidence="4 5" id="KW-0067">ATP-binding</keyword>
<dbReference type="Gene3D" id="3.40.50.300">
    <property type="entry name" value="P-loop containing nucleotide triphosphate hydrolases"/>
    <property type="match status" value="1"/>
</dbReference>
<organism evidence="5 6">
    <name type="scientific">Aerococcus urinae</name>
    <dbReference type="NCBI Taxonomy" id="1376"/>
    <lineage>
        <taxon>Bacteria</taxon>
        <taxon>Bacillati</taxon>
        <taxon>Bacillota</taxon>
        <taxon>Bacilli</taxon>
        <taxon>Lactobacillales</taxon>
        <taxon>Aerococcaceae</taxon>
        <taxon>Aerococcus</taxon>
    </lineage>
</organism>
<evidence type="ECO:0000313" key="6">
    <source>
        <dbReference type="Proteomes" id="UP000251923"/>
    </source>
</evidence>